<evidence type="ECO:0000313" key="13">
    <source>
        <dbReference type="EMBL" id="AEO61846.1"/>
    </source>
</evidence>
<organism evidence="13 14">
    <name type="scientific">Thermothelomyces thermophilus (strain ATCC 42464 / BCRC 31852 / DSM 1799)</name>
    <name type="common">Sporotrichum thermophile</name>
    <dbReference type="NCBI Taxonomy" id="573729"/>
    <lineage>
        <taxon>Eukaryota</taxon>
        <taxon>Fungi</taxon>
        <taxon>Dikarya</taxon>
        <taxon>Ascomycota</taxon>
        <taxon>Pezizomycotina</taxon>
        <taxon>Sordariomycetes</taxon>
        <taxon>Sordariomycetidae</taxon>
        <taxon>Sordariales</taxon>
        <taxon>Chaetomiaceae</taxon>
        <taxon>Thermothelomyces</taxon>
    </lineage>
</organism>
<feature type="region of interest" description="Disordered" evidence="11">
    <location>
        <begin position="389"/>
        <end position="561"/>
    </location>
</feature>
<keyword evidence="14" id="KW-1185">Reference proteome</keyword>
<evidence type="ECO:0000256" key="1">
    <source>
        <dbReference type="ARBA" id="ARBA00006994"/>
    </source>
</evidence>
<dbReference type="InterPro" id="IPR001878">
    <property type="entry name" value="Znf_CCHC"/>
</dbReference>
<keyword evidence="3" id="KW-0507">mRNA processing</keyword>
<dbReference type="Gene3D" id="3.40.50.12390">
    <property type="match status" value="2"/>
</dbReference>
<dbReference type="STRING" id="573729.G2QMX3"/>
<name>G2QMX3_THET4</name>
<dbReference type="GO" id="GO:0004534">
    <property type="term" value="F:5'-3' RNA exonuclease activity"/>
    <property type="evidence" value="ECO:0007669"/>
    <property type="project" value="UniProtKB-ARBA"/>
</dbReference>
<keyword evidence="4" id="KW-0540">Nuclease</keyword>
<evidence type="ECO:0000256" key="11">
    <source>
        <dbReference type="SAM" id="MobiDB-lite"/>
    </source>
</evidence>
<feature type="domain" description="CCHC-type" evidence="12">
    <location>
        <begin position="272"/>
        <end position="286"/>
    </location>
</feature>
<keyword evidence="6" id="KW-0269">Exonuclease</keyword>
<feature type="compositionally biased region" description="Pro residues" evidence="11">
    <location>
        <begin position="460"/>
        <end position="476"/>
    </location>
</feature>
<evidence type="ECO:0000313" key="14">
    <source>
        <dbReference type="Proteomes" id="UP000007322"/>
    </source>
</evidence>
<dbReference type="OMA" id="PAWANIK"/>
<dbReference type="KEGG" id="mtm:MYCTH_109078"/>
<dbReference type="VEuPathDB" id="FungiDB:MYCTH_109078"/>
<comment type="function">
    <text evidence="8">Possesses 5'-&gt;3' exoribonuclease activity. Required for the processing of nuclear mRNA and rRNA precursors. May promote the termination of transcription by RNA polymerase II. Essential for vegetative cell growth and chromosome segregation.</text>
</comment>
<dbReference type="GO" id="GO:0008270">
    <property type="term" value="F:zinc ion binding"/>
    <property type="evidence" value="ECO:0007669"/>
    <property type="project" value="UniProtKB-KW"/>
</dbReference>
<reference evidence="13 14" key="1">
    <citation type="journal article" date="2011" name="Nat. Biotechnol.">
        <title>Comparative genomic analysis of the thermophilic biomass-degrading fungi Myceliophthora thermophila and Thielavia terrestris.</title>
        <authorList>
            <person name="Berka R.M."/>
            <person name="Grigoriev I.V."/>
            <person name="Otillar R."/>
            <person name="Salamov A."/>
            <person name="Grimwood J."/>
            <person name="Reid I."/>
            <person name="Ishmael N."/>
            <person name="John T."/>
            <person name="Darmond C."/>
            <person name="Moisan M.-C."/>
            <person name="Henrissat B."/>
            <person name="Coutinho P.M."/>
            <person name="Lombard V."/>
            <person name="Natvig D.O."/>
            <person name="Lindquist E."/>
            <person name="Schmutz J."/>
            <person name="Lucas S."/>
            <person name="Harris P."/>
            <person name="Powlowski J."/>
            <person name="Bellemare A."/>
            <person name="Taylor D."/>
            <person name="Butler G."/>
            <person name="de Vries R.P."/>
            <person name="Allijn I.E."/>
            <person name="van den Brink J."/>
            <person name="Ushinsky S."/>
            <person name="Storms R."/>
            <person name="Powell A.J."/>
            <person name="Paulsen I.T."/>
            <person name="Elbourne L.D.H."/>
            <person name="Baker S.E."/>
            <person name="Magnuson J."/>
            <person name="LaBoissiere S."/>
            <person name="Clutterbuck A.J."/>
            <person name="Martinez D."/>
            <person name="Wogulis M."/>
            <person name="de Leon A.L."/>
            <person name="Rey M.W."/>
            <person name="Tsang A."/>
        </authorList>
    </citation>
    <scope>NUCLEOTIDE SEQUENCE [LARGE SCALE GENOMIC DNA]</scope>
    <source>
        <strain evidence="14">ATCC 42464 / BCRC 31852 / DSM 1799</strain>
    </source>
</reference>
<dbReference type="eggNOG" id="KOG2044">
    <property type="taxonomic scope" value="Eukaryota"/>
</dbReference>
<feature type="compositionally biased region" description="Low complexity" evidence="11">
    <location>
        <begin position="430"/>
        <end position="439"/>
    </location>
</feature>
<dbReference type="GO" id="GO:0006364">
    <property type="term" value="P:rRNA processing"/>
    <property type="evidence" value="ECO:0007669"/>
    <property type="project" value="UniProtKB-KW"/>
</dbReference>
<evidence type="ECO:0000256" key="5">
    <source>
        <dbReference type="ARBA" id="ARBA00022801"/>
    </source>
</evidence>
<dbReference type="GO" id="GO:0006397">
    <property type="term" value="P:mRNA processing"/>
    <property type="evidence" value="ECO:0007669"/>
    <property type="project" value="UniProtKB-KW"/>
</dbReference>
<comment type="similarity">
    <text evidence="1">Belongs to the 5'-3' exonuclease family. XRN2/RAT1 subfamily.</text>
</comment>
<dbReference type="PANTHER" id="PTHR12341:SF41">
    <property type="entry name" value="5'-3' EXORIBONUCLEASE 2"/>
    <property type="match status" value="1"/>
</dbReference>
<dbReference type="InterPro" id="IPR027073">
    <property type="entry name" value="5_3_exoribonuclease"/>
</dbReference>
<evidence type="ECO:0000256" key="10">
    <source>
        <dbReference type="PROSITE-ProRule" id="PRU00047"/>
    </source>
</evidence>
<feature type="compositionally biased region" description="Gly residues" evidence="11">
    <location>
        <begin position="440"/>
        <end position="455"/>
    </location>
</feature>
<accession>G2QMX3</accession>
<dbReference type="AlphaFoldDB" id="G2QMX3"/>
<dbReference type="Proteomes" id="UP000007322">
    <property type="component" value="Chromosome 7"/>
</dbReference>
<sequence length="561" mass="61663">MGIPAAFRWLSAKYPKIISPVIEEKPLVLEDGTVVPVDTTQPNPNGEEFDNLYLDMNGIVHPCSHPEDKPAPRDEEEMMIEVFKYTDRVVNMVRPRKVLMIAVDGVAPRAKMNQQRSRRFRAAQDAKEKEEGKQQLLKMLKKENGSDATKEESVEAVVKKAFDSNSITPGTPFMDILAASLRYWCAYKLNTDPAWAKLKVIISDATVPGEGEHKIMEFVRSQRNSPEHDPNTRHVIYGLDADLIMLGLATHEPHFRVLREDVFFQQSKPRLCKLCGQTGHDERNCKGEAKEKNGDLDEKGKGVPKFKLDPKRTNGLAGKVEKIEGYVPHGSLVYPLERNTMPDVDYDRSLTVYYIMPSSSHMHKSMLLRGVKLPPLALDRSDIDFVKSKGRNAGRSSGGVPLKNNYNGGGRGDRINYAGGPPRGGGGRDQGSYQQQDRGYGNGYGGGAGGYGTGYGSYQPPAPPPQSWPPPPPPGYPGFGIGVPPPPPPAYVAGGGYGQGYGNQGYGGQSYRNNYLPPGPPQYGGYQGGGHQGGYQGSYRPPQSQGQDRRHDSRSTNCFEE</sequence>
<dbReference type="CDD" id="cd18673">
    <property type="entry name" value="PIN_XRN1-2-like"/>
    <property type="match status" value="1"/>
</dbReference>
<protein>
    <recommendedName>
        <fullName evidence="12">CCHC-type domain-containing protein</fullName>
    </recommendedName>
</protein>
<keyword evidence="2" id="KW-0698">rRNA processing</keyword>
<dbReference type="Pfam" id="PF03159">
    <property type="entry name" value="XRN_N"/>
    <property type="match status" value="1"/>
</dbReference>
<keyword evidence="10" id="KW-0862">Zinc</keyword>
<evidence type="ECO:0000259" key="12">
    <source>
        <dbReference type="PROSITE" id="PS50158"/>
    </source>
</evidence>
<evidence type="ECO:0000256" key="8">
    <source>
        <dbReference type="ARBA" id="ARBA00046137"/>
    </source>
</evidence>
<dbReference type="RefSeq" id="XP_003667091.1">
    <property type="nucleotide sequence ID" value="XM_003667043.1"/>
</dbReference>
<feature type="compositionally biased region" description="Gly residues" evidence="11">
    <location>
        <begin position="525"/>
        <end position="536"/>
    </location>
</feature>
<dbReference type="GO" id="GO:0003723">
    <property type="term" value="F:RNA binding"/>
    <property type="evidence" value="ECO:0007669"/>
    <property type="project" value="TreeGrafter"/>
</dbReference>
<evidence type="ECO:0000256" key="3">
    <source>
        <dbReference type="ARBA" id="ARBA00022664"/>
    </source>
</evidence>
<gene>
    <name evidence="13" type="ORF">MYCTH_109078</name>
</gene>
<dbReference type="InterPro" id="IPR004859">
    <property type="entry name" value="Xrn1_N"/>
</dbReference>
<dbReference type="InParanoid" id="G2QMX3"/>
<keyword evidence="5" id="KW-0378">Hydrolase</keyword>
<dbReference type="OrthoDB" id="372487at2759"/>
<evidence type="ECO:0000256" key="6">
    <source>
        <dbReference type="ARBA" id="ARBA00022839"/>
    </source>
</evidence>
<keyword evidence="7" id="KW-0175">Coiled coil</keyword>
<evidence type="ECO:0000256" key="9">
    <source>
        <dbReference type="ARBA" id="ARBA00046943"/>
    </source>
</evidence>
<dbReference type="GO" id="GO:0000956">
    <property type="term" value="P:nuclear-transcribed mRNA catabolic process"/>
    <property type="evidence" value="ECO:0007669"/>
    <property type="project" value="TreeGrafter"/>
</dbReference>
<keyword evidence="10" id="KW-0479">Metal-binding</keyword>
<dbReference type="GeneID" id="11509486"/>
<dbReference type="EMBL" id="CP003008">
    <property type="protein sequence ID" value="AEO61846.1"/>
    <property type="molecule type" value="Genomic_DNA"/>
</dbReference>
<feature type="compositionally biased region" description="Gly residues" evidence="11">
    <location>
        <begin position="493"/>
        <end position="508"/>
    </location>
</feature>
<dbReference type="PROSITE" id="PS50158">
    <property type="entry name" value="ZF_CCHC"/>
    <property type="match status" value="1"/>
</dbReference>
<dbReference type="GO" id="GO:0005634">
    <property type="term" value="C:nucleus"/>
    <property type="evidence" value="ECO:0007669"/>
    <property type="project" value="TreeGrafter"/>
</dbReference>
<proteinExistence type="inferred from homology"/>
<comment type="subunit">
    <text evidence="9">Interacts with RAI1; the interaction is direct, stabilizes RAT1 protein structure and may stimulate its exoribonuclease activity. The interaction also stimulates RAI1 pyrophosphohydrolase activity, probably by recruiting it to mRNA substrates.</text>
</comment>
<keyword evidence="10" id="KW-0863">Zinc-finger</keyword>
<dbReference type="PANTHER" id="PTHR12341">
    <property type="entry name" value="5'-&gt;3' EXORIBONUCLEASE"/>
    <property type="match status" value="1"/>
</dbReference>
<evidence type="ECO:0000256" key="4">
    <source>
        <dbReference type="ARBA" id="ARBA00022722"/>
    </source>
</evidence>
<evidence type="ECO:0000256" key="7">
    <source>
        <dbReference type="ARBA" id="ARBA00023054"/>
    </source>
</evidence>
<evidence type="ECO:0000256" key="2">
    <source>
        <dbReference type="ARBA" id="ARBA00022552"/>
    </source>
</evidence>
<dbReference type="FunFam" id="3.40.50.12390:FF:000003">
    <property type="entry name" value="5'-3' exoribonuclease"/>
    <property type="match status" value="1"/>
</dbReference>
<dbReference type="HOGENOM" id="CLU_531087_0_0_1"/>